<sequence length="208" mass="23865">MQTKVVTKTNKRTTNINSVESLKDLGKNMAGNAVDSIKNLGTGMFDQLMGNFDDDKNQNNFNESLYNKPKAKESRAFPQRKEFTLFNYQEYYESQIVRNQIKELSELIRKEIAMLKKSNDALLNEVSDIENIAIGQMVDKPGIYHVRFLEIVLSILRSFRAKVGESRTWMQALMSKKKKRGSLFSSRSKKKGTQYSMSQELATARSVQ</sequence>
<evidence type="ECO:0000313" key="4">
    <source>
        <dbReference type="Proteomes" id="UP000183758"/>
    </source>
</evidence>
<feature type="compositionally biased region" description="Polar residues" evidence="1">
    <location>
        <begin position="193"/>
        <end position="208"/>
    </location>
</feature>
<name>A0A1J5HKZ0_9BACT</name>
<feature type="domain" description="DUF5660" evidence="2">
    <location>
        <begin position="99"/>
        <end position="207"/>
    </location>
</feature>
<dbReference type="Proteomes" id="UP000183758">
    <property type="component" value="Unassembled WGS sequence"/>
</dbReference>
<accession>A0A1J5HKZ0</accession>
<evidence type="ECO:0000256" key="1">
    <source>
        <dbReference type="SAM" id="MobiDB-lite"/>
    </source>
</evidence>
<evidence type="ECO:0000313" key="3">
    <source>
        <dbReference type="EMBL" id="OIP85957.1"/>
    </source>
</evidence>
<feature type="region of interest" description="Disordered" evidence="1">
    <location>
        <begin position="178"/>
        <end position="208"/>
    </location>
</feature>
<dbReference type="AlphaFoldDB" id="A0A1J5HKZ0"/>
<organism evidence="3 4">
    <name type="scientific">Candidatus Roizmanbacteria bacterium CG2_30_33_16</name>
    <dbReference type="NCBI Taxonomy" id="1805340"/>
    <lineage>
        <taxon>Bacteria</taxon>
        <taxon>Candidatus Roizmaniibacteriota</taxon>
    </lineage>
</organism>
<protein>
    <recommendedName>
        <fullName evidence="2">DUF5660 domain-containing protein</fullName>
    </recommendedName>
</protein>
<proteinExistence type="predicted"/>
<feature type="compositionally biased region" description="Basic residues" evidence="1">
    <location>
        <begin position="178"/>
        <end position="192"/>
    </location>
</feature>
<gene>
    <name evidence="3" type="ORF">AUK04_00795</name>
</gene>
<dbReference type="Pfam" id="PF18904">
    <property type="entry name" value="DUF5660"/>
    <property type="match status" value="1"/>
</dbReference>
<evidence type="ECO:0000259" key="2">
    <source>
        <dbReference type="Pfam" id="PF18904"/>
    </source>
</evidence>
<dbReference type="InterPro" id="IPR043719">
    <property type="entry name" value="DUF5660"/>
</dbReference>
<comment type="caution">
    <text evidence="3">The sequence shown here is derived from an EMBL/GenBank/DDBJ whole genome shotgun (WGS) entry which is preliminary data.</text>
</comment>
<dbReference type="EMBL" id="MNZM01000018">
    <property type="protein sequence ID" value="OIP85957.1"/>
    <property type="molecule type" value="Genomic_DNA"/>
</dbReference>
<reference evidence="3 4" key="1">
    <citation type="journal article" date="2016" name="Environ. Microbiol.">
        <title>Genomic resolution of a cold subsurface aquifer community provides metabolic insights for novel microbes adapted to high CO concentrations.</title>
        <authorList>
            <person name="Probst A.J."/>
            <person name="Castelle C.J."/>
            <person name="Singh A."/>
            <person name="Brown C.T."/>
            <person name="Anantharaman K."/>
            <person name="Sharon I."/>
            <person name="Hug L.A."/>
            <person name="Burstein D."/>
            <person name="Emerson J.B."/>
            <person name="Thomas B.C."/>
            <person name="Banfield J.F."/>
        </authorList>
    </citation>
    <scope>NUCLEOTIDE SEQUENCE [LARGE SCALE GENOMIC DNA]</scope>
    <source>
        <strain evidence="3">CG2_30_33_16</strain>
    </source>
</reference>